<feature type="region of interest" description="Disordered" evidence="1">
    <location>
        <begin position="1"/>
        <end position="59"/>
    </location>
</feature>
<organism evidence="2 3">
    <name type="scientific">Fusarium sarcochroum</name>
    <dbReference type="NCBI Taxonomy" id="1208366"/>
    <lineage>
        <taxon>Eukaryota</taxon>
        <taxon>Fungi</taxon>
        <taxon>Dikarya</taxon>
        <taxon>Ascomycota</taxon>
        <taxon>Pezizomycotina</taxon>
        <taxon>Sordariomycetes</taxon>
        <taxon>Hypocreomycetidae</taxon>
        <taxon>Hypocreales</taxon>
        <taxon>Nectriaceae</taxon>
        <taxon>Fusarium</taxon>
        <taxon>Fusarium lateritium species complex</taxon>
    </lineage>
</organism>
<protein>
    <submittedName>
        <fullName evidence="2">Uncharacterized protein</fullName>
    </submittedName>
</protein>
<gene>
    <name evidence="2" type="ORF">FSARC_9409</name>
</gene>
<keyword evidence="3" id="KW-1185">Reference proteome</keyword>
<reference evidence="2" key="1">
    <citation type="journal article" date="2020" name="BMC Genomics">
        <title>Correction to: Identification and distribution of gene clusters required for synthesis of sphingolipid metabolism inhibitors in diverse species of the filamentous fungus Fusarium.</title>
        <authorList>
            <person name="Kim H.S."/>
            <person name="Lohmar J.M."/>
            <person name="Busman M."/>
            <person name="Brown D.W."/>
            <person name="Naumann T.A."/>
            <person name="Divon H.H."/>
            <person name="Lysoe E."/>
            <person name="Uhlig S."/>
            <person name="Proctor R.H."/>
        </authorList>
    </citation>
    <scope>NUCLEOTIDE SEQUENCE</scope>
    <source>
        <strain evidence="2">NRRL 20472</strain>
    </source>
</reference>
<dbReference type="Proteomes" id="UP000622797">
    <property type="component" value="Unassembled WGS sequence"/>
</dbReference>
<dbReference type="EMBL" id="JABEXW010000535">
    <property type="protein sequence ID" value="KAF4962515.1"/>
    <property type="molecule type" value="Genomic_DNA"/>
</dbReference>
<dbReference type="AlphaFoldDB" id="A0A8H4TR16"/>
<feature type="compositionally biased region" description="Basic and acidic residues" evidence="1">
    <location>
        <begin position="1"/>
        <end position="10"/>
    </location>
</feature>
<proteinExistence type="predicted"/>
<sequence length="243" mass="26484">MSKERYERPYVSRPSRSQQFRNPKLVPKLTNETLNPLEKKKGVADEELAKAEAERARKRPSLHIQFPPSQRERRGLHRLARTGPGLHFMRGEVEAPTLMQSPTHEAAAAMKVEAVAAVLARTEAGALELSLSADALCPAIVAPLRTMTAVTSTDPAILYPLPRRAGLPSGQGDIHQDHRVQTGLDDNASVDRGPPSPEGGAMRGRTGLTLDMTVRERLLGGGLMGKDMVTEARLPKSNHESEV</sequence>
<feature type="compositionally biased region" description="Basic and acidic residues" evidence="1">
    <location>
        <begin position="37"/>
        <end position="55"/>
    </location>
</feature>
<accession>A0A8H4TR16</accession>
<comment type="caution">
    <text evidence="2">The sequence shown here is derived from an EMBL/GenBank/DDBJ whole genome shotgun (WGS) entry which is preliminary data.</text>
</comment>
<name>A0A8H4TR16_9HYPO</name>
<reference evidence="2" key="2">
    <citation type="submission" date="2020-05" db="EMBL/GenBank/DDBJ databases">
        <authorList>
            <person name="Kim H.-S."/>
            <person name="Proctor R.H."/>
            <person name="Brown D.W."/>
        </authorList>
    </citation>
    <scope>NUCLEOTIDE SEQUENCE</scope>
    <source>
        <strain evidence="2">NRRL 20472</strain>
    </source>
</reference>
<evidence type="ECO:0000256" key="1">
    <source>
        <dbReference type="SAM" id="MobiDB-lite"/>
    </source>
</evidence>
<dbReference type="OrthoDB" id="437973at2759"/>
<evidence type="ECO:0000313" key="2">
    <source>
        <dbReference type="EMBL" id="KAF4962515.1"/>
    </source>
</evidence>
<evidence type="ECO:0000313" key="3">
    <source>
        <dbReference type="Proteomes" id="UP000622797"/>
    </source>
</evidence>
<feature type="region of interest" description="Disordered" evidence="1">
    <location>
        <begin position="182"/>
        <end position="209"/>
    </location>
</feature>